<name>A0A7D6VIY2_9NOCA</name>
<protein>
    <recommendedName>
        <fullName evidence="3">Excreted virulence factor EspC (Type VII ESX diderm)</fullName>
    </recommendedName>
</protein>
<reference evidence="1 2" key="1">
    <citation type="submission" date="2020-07" db="EMBL/GenBank/DDBJ databases">
        <authorList>
            <person name="Zhuang K."/>
            <person name="Ran Y."/>
        </authorList>
    </citation>
    <scope>NUCLEOTIDE SEQUENCE [LARGE SCALE GENOMIC DNA]</scope>
    <source>
        <strain evidence="1 2">WCH-YHL-001</strain>
    </source>
</reference>
<proteinExistence type="predicted"/>
<gene>
    <name evidence="1" type="ORF">H0264_18410</name>
</gene>
<dbReference type="RefSeq" id="WP_181585102.1">
    <property type="nucleotide sequence ID" value="NZ_CP059399.1"/>
</dbReference>
<accession>A0A7D6VIY2</accession>
<keyword evidence="2" id="KW-1185">Reference proteome</keyword>
<evidence type="ECO:0008006" key="3">
    <source>
        <dbReference type="Google" id="ProtNLM"/>
    </source>
</evidence>
<dbReference type="Proteomes" id="UP000515512">
    <property type="component" value="Chromosome"/>
</dbReference>
<evidence type="ECO:0000313" key="1">
    <source>
        <dbReference type="EMBL" id="QLY33937.1"/>
    </source>
</evidence>
<evidence type="ECO:0000313" key="2">
    <source>
        <dbReference type="Proteomes" id="UP000515512"/>
    </source>
</evidence>
<dbReference type="KEGG" id="nhu:H0264_18410"/>
<dbReference type="EMBL" id="CP059399">
    <property type="protein sequence ID" value="QLY33937.1"/>
    <property type="molecule type" value="Genomic_DNA"/>
</dbReference>
<organism evidence="1 2">
    <name type="scientific">Nocardia huaxiensis</name>
    <dbReference type="NCBI Taxonomy" id="2755382"/>
    <lineage>
        <taxon>Bacteria</taxon>
        <taxon>Bacillati</taxon>
        <taxon>Actinomycetota</taxon>
        <taxon>Actinomycetes</taxon>
        <taxon>Mycobacteriales</taxon>
        <taxon>Nocardiaceae</taxon>
        <taxon>Nocardia</taxon>
    </lineage>
</organism>
<dbReference type="AlphaFoldDB" id="A0A7D6VIY2"/>
<sequence>MSELFIDQNSMVTIATTLATSSTELDSTASKSPETVDAGVATPSVLALLSVLLDSAGQLVVGMAASADAVTEAAKQYKEQDDTTADEILRQTWAQQG</sequence>